<dbReference type="Gene3D" id="1.10.10.10">
    <property type="entry name" value="Winged helix-like DNA-binding domain superfamily/Winged helix DNA-binding domain"/>
    <property type="match status" value="1"/>
</dbReference>
<sequence>MLKTEDYEKILKFVSIIQENHEEYYETILEAIKNVLGYNHLSLFINDSSLQRTTTLYLNSNAIEANQEYHYRMDLLNKKKIQNKHLLSIEDILSYTTIQNCEYNLKFYKKNKKYHTVFIPLKWGARVIGLIGIHKPLCSGDYSSNELHILESASKFISSSLKQHLTFKQLQYSNSIFDQSMSKLPIGVLVVDKNFSIIYSNDLAIKYCSNLNHADKNNPLSKVKDAVLTRLNTKFTDELILTIGVLSFEINTQVTLDLEEPFFTIYIHSEAKQNEDPIKKATIEFGLSKRETEIIGLISKGYSNNDIAQKLFLSINTVKTHLNNIFNKLGVNNRTSVIHKISAS</sequence>
<dbReference type="PROSITE" id="PS50043">
    <property type="entry name" value="HTH_LUXR_2"/>
    <property type="match status" value="1"/>
</dbReference>
<gene>
    <name evidence="5" type="ORF">N7Z68_01840</name>
</gene>
<dbReference type="CDD" id="cd06170">
    <property type="entry name" value="LuxR_C_like"/>
    <property type="match status" value="1"/>
</dbReference>
<dbReference type="PRINTS" id="PR00038">
    <property type="entry name" value="HTHLUXR"/>
</dbReference>
<dbReference type="InterPro" id="IPR029016">
    <property type="entry name" value="GAF-like_dom_sf"/>
</dbReference>
<accession>A0ABT5VAH5</accession>
<dbReference type="Gene3D" id="3.30.450.40">
    <property type="match status" value="1"/>
</dbReference>
<dbReference type="InterPro" id="IPR016032">
    <property type="entry name" value="Sig_transdc_resp-reg_C-effctor"/>
</dbReference>
<evidence type="ECO:0000256" key="2">
    <source>
        <dbReference type="ARBA" id="ARBA00023125"/>
    </source>
</evidence>
<evidence type="ECO:0000313" key="6">
    <source>
        <dbReference type="Proteomes" id="UP001148125"/>
    </source>
</evidence>
<dbReference type="RefSeq" id="WP_275116747.1">
    <property type="nucleotide sequence ID" value="NZ_JAOTPO010000001.1"/>
</dbReference>
<dbReference type="Pfam" id="PF00196">
    <property type="entry name" value="GerE"/>
    <property type="match status" value="1"/>
</dbReference>
<dbReference type="PANTHER" id="PTHR44688:SF16">
    <property type="entry name" value="DNA-BINDING TRANSCRIPTIONAL ACTIVATOR DEVR_DOSR"/>
    <property type="match status" value="1"/>
</dbReference>
<dbReference type="SMART" id="SM00065">
    <property type="entry name" value="GAF"/>
    <property type="match status" value="1"/>
</dbReference>
<protein>
    <submittedName>
        <fullName evidence="5">LuxR C-terminal-related transcriptional regulator</fullName>
    </submittedName>
</protein>
<keyword evidence="1" id="KW-0805">Transcription regulation</keyword>
<reference evidence="5" key="1">
    <citation type="submission" date="2024-05" db="EMBL/GenBank/DDBJ databases">
        <title>Alkalihalobacillus sp. strain MEB203 novel alkaliphilic bacterium from Lonar Lake, India.</title>
        <authorList>
            <person name="Joshi A."/>
            <person name="Thite S."/>
            <person name="Mengade P."/>
        </authorList>
    </citation>
    <scope>NUCLEOTIDE SEQUENCE</scope>
    <source>
        <strain evidence="5">MEB 203</strain>
    </source>
</reference>
<dbReference type="SMART" id="SM00421">
    <property type="entry name" value="HTH_LUXR"/>
    <property type="match status" value="1"/>
</dbReference>
<feature type="domain" description="HTH luxR-type" evidence="4">
    <location>
        <begin position="280"/>
        <end position="344"/>
    </location>
</feature>
<evidence type="ECO:0000256" key="3">
    <source>
        <dbReference type="ARBA" id="ARBA00023163"/>
    </source>
</evidence>
<organism evidence="5 6">
    <name type="scientific">Alkalihalobacterium chitinilyticum</name>
    <dbReference type="NCBI Taxonomy" id="2980103"/>
    <lineage>
        <taxon>Bacteria</taxon>
        <taxon>Bacillati</taxon>
        <taxon>Bacillota</taxon>
        <taxon>Bacilli</taxon>
        <taxon>Bacillales</taxon>
        <taxon>Bacillaceae</taxon>
        <taxon>Alkalihalobacterium</taxon>
    </lineage>
</organism>
<comment type="caution">
    <text evidence="5">The sequence shown here is derived from an EMBL/GenBank/DDBJ whole genome shotgun (WGS) entry which is preliminary data.</text>
</comment>
<dbReference type="InterPro" id="IPR000792">
    <property type="entry name" value="Tscrpt_reg_LuxR_C"/>
</dbReference>
<proteinExistence type="predicted"/>
<dbReference type="EMBL" id="JAOTPO010000001">
    <property type="protein sequence ID" value="MDE5412126.1"/>
    <property type="molecule type" value="Genomic_DNA"/>
</dbReference>
<name>A0ABT5VAH5_9BACI</name>
<dbReference type="SUPFAM" id="SSF55781">
    <property type="entry name" value="GAF domain-like"/>
    <property type="match status" value="1"/>
</dbReference>
<keyword evidence="6" id="KW-1185">Reference proteome</keyword>
<evidence type="ECO:0000256" key="1">
    <source>
        <dbReference type="ARBA" id="ARBA00023015"/>
    </source>
</evidence>
<dbReference type="Proteomes" id="UP001148125">
    <property type="component" value="Unassembled WGS sequence"/>
</dbReference>
<dbReference type="SUPFAM" id="SSF46894">
    <property type="entry name" value="C-terminal effector domain of the bipartite response regulators"/>
    <property type="match status" value="1"/>
</dbReference>
<dbReference type="PROSITE" id="PS00622">
    <property type="entry name" value="HTH_LUXR_1"/>
    <property type="match status" value="1"/>
</dbReference>
<dbReference type="InterPro" id="IPR036388">
    <property type="entry name" value="WH-like_DNA-bd_sf"/>
</dbReference>
<evidence type="ECO:0000313" key="5">
    <source>
        <dbReference type="EMBL" id="MDE5412126.1"/>
    </source>
</evidence>
<keyword evidence="3" id="KW-0804">Transcription</keyword>
<evidence type="ECO:0000259" key="4">
    <source>
        <dbReference type="PROSITE" id="PS50043"/>
    </source>
</evidence>
<keyword evidence="2" id="KW-0238">DNA-binding</keyword>
<dbReference type="PANTHER" id="PTHR44688">
    <property type="entry name" value="DNA-BINDING TRANSCRIPTIONAL ACTIVATOR DEVR_DOSR"/>
    <property type="match status" value="1"/>
</dbReference>
<dbReference type="InterPro" id="IPR003018">
    <property type="entry name" value="GAF"/>
</dbReference>